<feature type="binding site" evidence="9">
    <location>
        <position position="99"/>
    </location>
    <ligand>
        <name>substrate</name>
    </ligand>
</feature>
<comment type="subcellular location">
    <subcellularLocation>
        <location evidence="9">Cytoplasm</location>
    </subcellularLocation>
</comment>
<dbReference type="EMBL" id="QRDJ01000008">
    <property type="protein sequence ID" value="REC94347.1"/>
    <property type="molecule type" value="Genomic_DNA"/>
</dbReference>
<dbReference type="RefSeq" id="WP_115854928.1">
    <property type="nucleotide sequence ID" value="NZ_QRDJ01000008.1"/>
</dbReference>
<evidence type="ECO:0000256" key="9">
    <source>
        <dbReference type="HAMAP-Rule" id="MF_00020"/>
    </source>
</evidence>
<evidence type="ECO:0000256" key="1">
    <source>
        <dbReference type="ARBA" id="ARBA00008748"/>
    </source>
</evidence>
<dbReference type="GO" id="GO:0005524">
    <property type="term" value="F:ATP binding"/>
    <property type="evidence" value="ECO:0007669"/>
    <property type="project" value="UniProtKB-KW"/>
</dbReference>
<evidence type="ECO:0000313" key="12">
    <source>
        <dbReference type="Proteomes" id="UP000256334"/>
    </source>
</evidence>
<evidence type="ECO:0000256" key="10">
    <source>
        <dbReference type="RuleBase" id="RU003835"/>
    </source>
</evidence>
<feature type="site" description="Transition state stabilizer" evidence="9">
    <location>
        <position position="247"/>
    </location>
</feature>
<dbReference type="GO" id="GO:0008776">
    <property type="term" value="F:acetate kinase activity"/>
    <property type="evidence" value="ECO:0007669"/>
    <property type="project" value="UniProtKB-UniRule"/>
</dbReference>
<dbReference type="Proteomes" id="UP000256334">
    <property type="component" value="Unassembled WGS sequence"/>
</dbReference>
<keyword evidence="12" id="KW-1185">Reference proteome</keyword>
<dbReference type="HAMAP" id="MF_00020">
    <property type="entry name" value="Acetate_kinase"/>
    <property type="match status" value="1"/>
</dbReference>
<keyword evidence="2 9" id="KW-0963">Cytoplasm</keyword>
<comment type="subunit">
    <text evidence="9">Homodimer.</text>
</comment>
<dbReference type="InterPro" id="IPR004372">
    <property type="entry name" value="Ac/propionate_kinase"/>
</dbReference>
<dbReference type="GO" id="GO:0000287">
    <property type="term" value="F:magnesium ion binding"/>
    <property type="evidence" value="ECO:0007669"/>
    <property type="project" value="UniProtKB-UniRule"/>
</dbReference>
<dbReference type="NCBIfam" id="TIGR00016">
    <property type="entry name" value="ackA"/>
    <property type="match status" value="1"/>
</dbReference>
<reference evidence="11 12" key="1">
    <citation type="submission" date="2018-07" db="EMBL/GenBank/DDBJ databases">
        <title>Genomic Encyclopedia of Type Strains, Phase IV (KMG-IV): sequencing the most valuable type-strain genomes for metagenomic binning, comparative biology and taxonomic classification.</title>
        <authorList>
            <person name="Goeker M."/>
        </authorList>
    </citation>
    <scope>NUCLEOTIDE SEQUENCE [LARGE SCALE GENOMIC DNA]</scope>
    <source>
        <strain evidence="11 12">DSM 14324</strain>
    </source>
</reference>
<dbReference type="PIRSF" id="PIRSF000722">
    <property type="entry name" value="Acetate_prop_kin"/>
    <property type="match status" value="1"/>
</dbReference>
<dbReference type="PANTHER" id="PTHR21060:SF21">
    <property type="entry name" value="ACETATE KINASE"/>
    <property type="match status" value="1"/>
</dbReference>
<dbReference type="GO" id="GO:0005829">
    <property type="term" value="C:cytosol"/>
    <property type="evidence" value="ECO:0007669"/>
    <property type="project" value="TreeGrafter"/>
</dbReference>
<accession>A0A3D9DUD9</accession>
<keyword evidence="4 9" id="KW-0479">Metal-binding</keyword>
<keyword evidence="5 9" id="KW-0547">Nucleotide-binding</keyword>
<evidence type="ECO:0000256" key="6">
    <source>
        <dbReference type="ARBA" id="ARBA00022777"/>
    </source>
</evidence>
<comment type="caution">
    <text evidence="11">The sequence shown here is derived from an EMBL/GenBank/DDBJ whole genome shotgun (WGS) entry which is preliminary data.</text>
</comment>
<dbReference type="PRINTS" id="PR00471">
    <property type="entry name" value="ACETATEKNASE"/>
</dbReference>
<dbReference type="GO" id="GO:0006085">
    <property type="term" value="P:acetyl-CoA biosynthetic process"/>
    <property type="evidence" value="ECO:0007669"/>
    <property type="project" value="UniProtKB-UniRule"/>
</dbReference>
<dbReference type="GO" id="GO:0006083">
    <property type="term" value="P:acetate metabolic process"/>
    <property type="evidence" value="ECO:0007669"/>
    <property type="project" value="TreeGrafter"/>
</dbReference>
<evidence type="ECO:0000256" key="2">
    <source>
        <dbReference type="ARBA" id="ARBA00022490"/>
    </source>
</evidence>
<evidence type="ECO:0000313" key="11">
    <source>
        <dbReference type="EMBL" id="REC94347.1"/>
    </source>
</evidence>
<organism evidence="11 12">
    <name type="scientific">Kushneria indalinina DSM 14324</name>
    <dbReference type="NCBI Taxonomy" id="1122140"/>
    <lineage>
        <taxon>Bacteria</taxon>
        <taxon>Pseudomonadati</taxon>
        <taxon>Pseudomonadota</taxon>
        <taxon>Gammaproteobacteria</taxon>
        <taxon>Oceanospirillales</taxon>
        <taxon>Halomonadaceae</taxon>
        <taxon>Kushneria</taxon>
    </lineage>
</organism>
<feature type="binding site" evidence="9">
    <location>
        <begin position="214"/>
        <end position="218"/>
    </location>
    <ligand>
        <name>ATP</name>
        <dbReference type="ChEBI" id="CHEBI:30616"/>
    </ligand>
</feature>
<feature type="binding site" evidence="9">
    <location>
        <begin position="334"/>
        <end position="338"/>
    </location>
    <ligand>
        <name>ATP</name>
        <dbReference type="ChEBI" id="CHEBI:30616"/>
    </ligand>
</feature>
<comment type="similarity">
    <text evidence="1 9 10">Belongs to the acetokinase family.</text>
</comment>
<keyword evidence="7 9" id="KW-0067">ATP-binding</keyword>
<dbReference type="AlphaFoldDB" id="A0A3D9DUD9"/>
<dbReference type="InterPro" id="IPR023865">
    <property type="entry name" value="Aliphatic_acid_kinase_CS"/>
</dbReference>
<dbReference type="Pfam" id="PF00871">
    <property type="entry name" value="Acetate_kinase"/>
    <property type="match status" value="1"/>
</dbReference>
<name>A0A3D9DUD9_9GAMM</name>
<feature type="site" description="Transition state stabilizer" evidence="9">
    <location>
        <position position="187"/>
    </location>
</feature>
<keyword evidence="6 9" id="KW-0418">Kinase</keyword>
<evidence type="ECO:0000256" key="5">
    <source>
        <dbReference type="ARBA" id="ARBA00022741"/>
    </source>
</evidence>
<dbReference type="EC" id="2.7.2.1" evidence="9"/>
<comment type="cofactor">
    <cofactor evidence="9">
        <name>Mg(2+)</name>
        <dbReference type="ChEBI" id="CHEBI:18420"/>
    </cofactor>
    <cofactor evidence="9">
        <name>Mn(2+)</name>
        <dbReference type="ChEBI" id="CHEBI:29035"/>
    </cofactor>
    <text evidence="9">Mg(2+). Can also accept Mn(2+).</text>
</comment>
<gene>
    <name evidence="9" type="primary">ackA</name>
    <name evidence="11" type="ORF">C8D72_2718</name>
</gene>
<keyword evidence="8 9" id="KW-0460">Magnesium</keyword>
<dbReference type="Gene3D" id="3.30.420.40">
    <property type="match status" value="2"/>
</dbReference>
<dbReference type="OrthoDB" id="9802453at2"/>
<evidence type="ECO:0000256" key="8">
    <source>
        <dbReference type="ARBA" id="ARBA00022842"/>
    </source>
</evidence>
<dbReference type="SUPFAM" id="SSF53067">
    <property type="entry name" value="Actin-like ATPase domain"/>
    <property type="match status" value="2"/>
</dbReference>
<keyword evidence="3 9" id="KW-0808">Transferase</keyword>
<evidence type="ECO:0000256" key="4">
    <source>
        <dbReference type="ARBA" id="ARBA00022723"/>
    </source>
</evidence>
<dbReference type="InterPro" id="IPR043129">
    <property type="entry name" value="ATPase_NBD"/>
</dbReference>
<evidence type="ECO:0000256" key="7">
    <source>
        <dbReference type="ARBA" id="ARBA00022840"/>
    </source>
</evidence>
<comment type="catalytic activity">
    <reaction evidence="9">
        <text>acetate + ATP = acetyl phosphate + ADP</text>
        <dbReference type="Rhea" id="RHEA:11352"/>
        <dbReference type="ChEBI" id="CHEBI:22191"/>
        <dbReference type="ChEBI" id="CHEBI:30089"/>
        <dbReference type="ChEBI" id="CHEBI:30616"/>
        <dbReference type="ChEBI" id="CHEBI:456216"/>
        <dbReference type="EC" id="2.7.2.1"/>
    </reaction>
</comment>
<feature type="binding site" evidence="9">
    <location>
        <position position="20"/>
    </location>
    <ligand>
        <name>ATP</name>
        <dbReference type="ChEBI" id="CHEBI:30616"/>
    </ligand>
</feature>
<dbReference type="InterPro" id="IPR000890">
    <property type="entry name" value="Aliphatic_acid_kin_short-chain"/>
</dbReference>
<proteinExistence type="inferred from homology"/>
<feature type="binding site" evidence="9">
    <location>
        <position position="13"/>
    </location>
    <ligand>
        <name>Mg(2+)</name>
        <dbReference type="ChEBI" id="CHEBI:18420"/>
    </ligand>
</feature>
<comment type="caution">
    <text evidence="9">Lacks conserved residue(s) required for the propagation of feature annotation.</text>
</comment>
<dbReference type="PANTHER" id="PTHR21060">
    <property type="entry name" value="ACETATE KINASE"/>
    <property type="match status" value="1"/>
</dbReference>
<feature type="active site" description="Proton donor/acceptor" evidence="9">
    <location>
        <position position="156"/>
    </location>
</feature>
<dbReference type="UniPathway" id="UPA00340">
    <property type="reaction ID" value="UER00458"/>
</dbReference>
<evidence type="ECO:0000256" key="3">
    <source>
        <dbReference type="ARBA" id="ARBA00022679"/>
    </source>
</evidence>
<protein>
    <recommendedName>
        <fullName evidence="9">Acetate kinase</fullName>
        <ecNumber evidence="9">2.7.2.1</ecNumber>
    </recommendedName>
    <alternativeName>
        <fullName evidence="9">Acetokinase</fullName>
    </alternativeName>
</protein>
<feature type="binding site" evidence="9">
    <location>
        <position position="387"/>
    </location>
    <ligand>
        <name>Mg(2+)</name>
        <dbReference type="ChEBI" id="CHEBI:18420"/>
    </ligand>
</feature>
<dbReference type="PROSITE" id="PS01075">
    <property type="entry name" value="ACETATE_KINASE_1"/>
    <property type="match status" value="1"/>
</dbReference>
<comment type="pathway">
    <text evidence="9">Metabolic intermediate biosynthesis; acetyl-CoA biosynthesis; acetyl-CoA from acetate: step 1/2.</text>
</comment>
<sequence length="407" mass="44282">MAQEAAPVIIVVNAGSSSLKLSVYFLEDGDALRLAAHGAIEEIGADEPHLQAAMADGSDIADEPLSQQQVKDHGAAYQVLRERMTRALEDVQPMAVGHRVLHGGRDFSAPVVIDEQVRQRLDELIPLAPLHQPHNLTGIDAVSRYAPEVLQVACFDTAFHHQRPELSMMTGLPWSWFEKGLQRYGFHGLSYEYIAHRLPELDPALAKGHVIVAHLGNGASLCAMTDCRSMETTMSFTALDGLPMGTRCGALDPGTVLYLQQQHGLDNDALQDMLYKESGLKGISGISSNMQTLLDDDSPQARRAIDFFVYRTAQEIGRMAVAVGGFDGLVFTGGIGEHAAPIRQMIVDRLKALFPVALDHDANGAEDPDIISTEDSAITVRVIPTDEEGMLARHTVSLLRRHADQDA</sequence>
<comment type="function">
    <text evidence="9">Catalyzes the formation of acetyl phosphate from acetate and ATP. Can also catalyze the reverse reaction.</text>
</comment>